<dbReference type="SUPFAM" id="SSF161098">
    <property type="entry name" value="MetI-like"/>
    <property type="match status" value="1"/>
</dbReference>
<feature type="transmembrane region" description="Helical" evidence="7">
    <location>
        <begin position="20"/>
        <end position="40"/>
    </location>
</feature>
<evidence type="ECO:0000313" key="9">
    <source>
        <dbReference type="EMBL" id="MCZ8514991.1"/>
    </source>
</evidence>
<gene>
    <name evidence="9" type="ORF">O9H85_21730</name>
</gene>
<dbReference type="Pfam" id="PF00528">
    <property type="entry name" value="BPD_transp_1"/>
    <property type="match status" value="1"/>
</dbReference>
<evidence type="ECO:0000256" key="3">
    <source>
        <dbReference type="ARBA" id="ARBA00022475"/>
    </source>
</evidence>
<keyword evidence="3" id="KW-1003">Cell membrane</keyword>
<evidence type="ECO:0000256" key="6">
    <source>
        <dbReference type="ARBA" id="ARBA00023136"/>
    </source>
</evidence>
<keyword evidence="6 7" id="KW-0472">Membrane</keyword>
<evidence type="ECO:0000259" key="8">
    <source>
        <dbReference type="PROSITE" id="PS50928"/>
    </source>
</evidence>
<evidence type="ECO:0000256" key="2">
    <source>
        <dbReference type="ARBA" id="ARBA00022448"/>
    </source>
</evidence>
<feature type="domain" description="ABC transmembrane type-1" evidence="8">
    <location>
        <begin position="80"/>
        <end position="270"/>
    </location>
</feature>
<dbReference type="InterPro" id="IPR000515">
    <property type="entry name" value="MetI-like"/>
</dbReference>
<sequence length="285" mass="32736">MEITKRIIKTKKPIQINIIFTYVLLVFISIAMTFPFFWMLTSSLKPLEHMFTLPIQWIEWPFLWENYPNALKTIPFWSQLGNTVYLSLMTVMGSVLSSSMVAYGLSKIAWFGQQFLFGILLGTMFLPGIVTFIPTYLIFRDLGWVGTYWPLIVPHFLGVPYYIFVFRQFFLMIPESVSEAAKIDGASEWRIFWQIICPLSKPAMTTVSLLSFVGAWTDYMGPLIYLNTPEHWTLSIGLSSFLKQHSADWNLLMAASVVFTLPMVVIFFVGQRYFISGITISGDSN</sequence>
<dbReference type="CDD" id="cd06261">
    <property type="entry name" value="TM_PBP2"/>
    <property type="match status" value="1"/>
</dbReference>
<dbReference type="PANTHER" id="PTHR43744">
    <property type="entry name" value="ABC TRANSPORTER PERMEASE PROTEIN MG189-RELATED-RELATED"/>
    <property type="match status" value="1"/>
</dbReference>
<evidence type="ECO:0000256" key="7">
    <source>
        <dbReference type="RuleBase" id="RU363032"/>
    </source>
</evidence>
<keyword evidence="5 7" id="KW-1133">Transmembrane helix</keyword>
<feature type="transmembrane region" description="Helical" evidence="7">
    <location>
        <begin position="84"/>
        <end position="103"/>
    </location>
</feature>
<keyword evidence="10" id="KW-1185">Reference proteome</keyword>
<keyword evidence="4 7" id="KW-0812">Transmembrane</keyword>
<dbReference type="Gene3D" id="1.10.3720.10">
    <property type="entry name" value="MetI-like"/>
    <property type="match status" value="1"/>
</dbReference>
<evidence type="ECO:0000256" key="1">
    <source>
        <dbReference type="ARBA" id="ARBA00004651"/>
    </source>
</evidence>
<comment type="subcellular location">
    <subcellularLocation>
        <location evidence="1 7">Cell membrane</location>
        <topology evidence="1 7">Multi-pass membrane protein</topology>
    </subcellularLocation>
</comment>
<dbReference type="InterPro" id="IPR035906">
    <property type="entry name" value="MetI-like_sf"/>
</dbReference>
<dbReference type="PROSITE" id="PS50928">
    <property type="entry name" value="ABC_TM1"/>
    <property type="match status" value="1"/>
</dbReference>
<feature type="transmembrane region" description="Helical" evidence="7">
    <location>
        <begin position="115"/>
        <end position="139"/>
    </location>
</feature>
<comment type="similarity">
    <text evidence="7">Belongs to the binding-protein-dependent transport system permease family.</text>
</comment>
<reference evidence="9 10" key="1">
    <citation type="submission" date="2022-12" db="EMBL/GenBank/DDBJ databases">
        <title>Draft genome sequence of Paenibacillus sp. dW9.</title>
        <authorList>
            <person name="Choi E.-W."/>
            <person name="Kim D.-U."/>
        </authorList>
    </citation>
    <scope>NUCLEOTIDE SEQUENCE [LARGE SCALE GENOMIC DNA]</scope>
    <source>
        <strain evidence="10">dW9</strain>
    </source>
</reference>
<accession>A0ABT4QDN9</accession>
<dbReference type="Proteomes" id="UP001527882">
    <property type="component" value="Unassembled WGS sequence"/>
</dbReference>
<keyword evidence="2 7" id="KW-0813">Transport</keyword>
<proteinExistence type="inferred from homology"/>
<evidence type="ECO:0000313" key="10">
    <source>
        <dbReference type="Proteomes" id="UP001527882"/>
    </source>
</evidence>
<feature type="transmembrane region" description="Helical" evidence="7">
    <location>
        <begin position="151"/>
        <end position="170"/>
    </location>
</feature>
<protein>
    <submittedName>
        <fullName evidence="9">Carbohydrate ABC transporter permease</fullName>
    </submittedName>
</protein>
<feature type="transmembrane region" description="Helical" evidence="7">
    <location>
        <begin position="191"/>
        <end position="216"/>
    </location>
</feature>
<organism evidence="9 10">
    <name type="scientific">Paenibacillus gyeongsangnamensis</name>
    <dbReference type="NCBI Taxonomy" id="3388067"/>
    <lineage>
        <taxon>Bacteria</taxon>
        <taxon>Bacillati</taxon>
        <taxon>Bacillota</taxon>
        <taxon>Bacilli</taxon>
        <taxon>Bacillales</taxon>
        <taxon>Paenibacillaceae</taxon>
        <taxon>Paenibacillus</taxon>
    </lineage>
</organism>
<dbReference type="PANTHER" id="PTHR43744:SF12">
    <property type="entry name" value="ABC TRANSPORTER PERMEASE PROTEIN MG189-RELATED"/>
    <property type="match status" value="1"/>
</dbReference>
<dbReference type="EMBL" id="JAQAGZ010000015">
    <property type="protein sequence ID" value="MCZ8514991.1"/>
    <property type="molecule type" value="Genomic_DNA"/>
</dbReference>
<evidence type="ECO:0000256" key="4">
    <source>
        <dbReference type="ARBA" id="ARBA00022692"/>
    </source>
</evidence>
<dbReference type="RefSeq" id="WP_269883521.1">
    <property type="nucleotide sequence ID" value="NZ_JAQAGZ010000015.1"/>
</dbReference>
<name>A0ABT4QDN9_9BACL</name>
<feature type="transmembrane region" description="Helical" evidence="7">
    <location>
        <begin position="249"/>
        <end position="269"/>
    </location>
</feature>
<comment type="caution">
    <text evidence="9">The sequence shown here is derived from an EMBL/GenBank/DDBJ whole genome shotgun (WGS) entry which is preliminary data.</text>
</comment>
<evidence type="ECO:0000256" key="5">
    <source>
        <dbReference type="ARBA" id="ARBA00022989"/>
    </source>
</evidence>